<evidence type="ECO:0000256" key="2">
    <source>
        <dbReference type="ARBA" id="ARBA00001964"/>
    </source>
</evidence>
<dbReference type="FunFam" id="3.40.50.970:FF:000007">
    <property type="entry name" value="Acetolactate synthase"/>
    <property type="match status" value="1"/>
</dbReference>
<evidence type="ECO:0000256" key="5">
    <source>
        <dbReference type="ARBA" id="ARBA00007812"/>
    </source>
</evidence>
<dbReference type="Proteomes" id="UP000009223">
    <property type="component" value="Chromosome"/>
</dbReference>
<dbReference type="eggNOG" id="COG0028">
    <property type="taxonomic scope" value="Bacteria"/>
</dbReference>
<reference evidence="21" key="1">
    <citation type="submission" date="2009-12" db="EMBL/GenBank/DDBJ databases">
        <title>Complete sequence of Treponema primitia strain ZAS-2.</title>
        <authorList>
            <person name="Tetu S.G."/>
            <person name="Matson E."/>
            <person name="Ren Q."/>
            <person name="Seshadri R."/>
            <person name="Elbourne L."/>
            <person name="Hassan K.A."/>
            <person name="Durkin A."/>
            <person name="Radune D."/>
            <person name="Mohamoud Y."/>
            <person name="Shay R."/>
            <person name="Jin S."/>
            <person name="Zhang X."/>
            <person name="Lucey K."/>
            <person name="Ballor N.R."/>
            <person name="Ottesen E."/>
            <person name="Rosenthal R."/>
            <person name="Allen A."/>
            <person name="Leadbetter J.R."/>
            <person name="Paulsen I.T."/>
        </authorList>
    </citation>
    <scope>NUCLEOTIDE SEQUENCE [LARGE SCALE GENOMIC DNA]</scope>
    <source>
        <strain evidence="21">ATCC BAA-887 / DSM 12427 / ZAS-2</strain>
    </source>
</reference>
<evidence type="ECO:0000256" key="8">
    <source>
        <dbReference type="ARBA" id="ARBA00022630"/>
    </source>
</evidence>
<evidence type="ECO:0000256" key="12">
    <source>
        <dbReference type="ARBA" id="ARBA00022842"/>
    </source>
</evidence>
<dbReference type="RefSeq" id="WP_015709083.1">
    <property type="nucleotide sequence ID" value="NC_015578.1"/>
</dbReference>
<dbReference type="InterPro" id="IPR012000">
    <property type="entry name" value="Thiamin_PyroP_enz_cen_dom"/>
</dbReference>
<dbReference type="EMBL" id="CP001843">
    <property type="protein sequence ID" value="AEF86203.1"/>
    <property type="molecule type" value="Genomic_DNA"/>
</dbReference>
<organism evidence="20 21">
    <name type="scientific">Treponema primitia (strain ATCC BAA-887 / DSM 12427 / ZAS-2)</name>
    <dbReference type="NCBI Taxonomy" id="545694"/>
    <lineage>
        <taxon>Bacteria</taxon>
        <taxon>Pseudomonadati</taxon>
        <taxon>Spirochaetota</taxon>
        <taxon>Spirochaetia</taxon>
        <taxon>Spirochaetales</taxon>
        <taxon>Treponemataceae</taxon>
        <taxon>Treponema</taxon>
    </lineage>
</organism>
<comment type="pathway">
    <text evidence="4">Amino-acid biosynthesis; L-valine biosynthesis; L-valine from pyruvate: step 1/4.</text>
</comment>
<evidence type="ECO:0000256" key="16">
    <source>
        <dbReference type="RuleBase" id="RU362132"/>
    </source>
</evidence>
<dbReference type="Gene3D" id="3.40.50.970">
    <property type="match status" value="2"/>
</dbReference>
<dbReference type="InterPro" id="IPR012001">
    <property type="entry name" value="Thiamin_PyroP_enz_TPP-bd_dom"/>
</dbReference>
<reference evidence="20 21" key="2">
    <citation type="journal article" date="2011" name="ISME J.">
        <title>RNA-seq reveals cooperative metabolic interactions between two termite-gut spirochete species in co-culture.</title>
        <authorList>
            <person name="Rosenthal A.Z."/>
            <person name="Matson E.G."/>
            <person name="Eldar A."/>
            <person name="Leadbetter J.R."/>
        </authorList>
    </citation>
    <scope>NUCLEOTIDE SEQUENCE [LARGE SCALE GENOMIC DNA]</scope>
    <source>
        <strain evidence="21">ATCC BAA-887 / DSM 12427 / ZAS-2</strain>
    </source>
</reference>
<comment type="cofactor">
    <cofactor evidence="1">
        <name>Mg(2+)</name>
        <dbReference type="ChEBI" id="CHEBI:18420"/>
    </cofactor>
</comment>
<evidence type="ECO:0000256" key="9">
    <source>
        <dbReference type="ARBA" id="ARBA00022679"/>
    </source>
</evidence>
<dbReference type="FunFam" id="3.40.50.1220:FF:000008">
    <property type="entry name" value="Acetolactate synthase"/>
    <property type="match status" value="1"/>
</dbReference>
<feature type="domain" description="Thiamine pyrophosphate enzyme TPP-binding" evidence="18">
    <location>
        <begin position="425"/>
        <end position="575"/>
    </location>
</feature>
<dbReference type="PANTHER" id="PTHR18968">
    <property type="entry name" value="THIAMINE PYROPHOSPHATE ENZYMES"/>
    <property type="match status" value="1"/>
</dbReference>
<sequence length="599" mass="65504">MQYTGARILIEALIEQGVDTVFGYPGGAVLFIYDELYKHQDRIRHILVSHEQHAAHAADGYARSTGKVGVCLATSGPGATNLITGIATAHMDSVPMVAITGNVATNLLGKDSFQEVDITGISMPVVKHNWIVKDVNALAETVREAFIVAQSGRPGPVLIDIPKDITAIPGEWIPLRSGAKVKNIQSISANKLVAGIIPEGADQSEITAEEEILSARARRLTERNRRTTFTDEDLDRAVKFFREAKRPVIYAGGGVISSDACGELTEFAERLNAPVALSLMGIGAFPREHRLYTGLIGMHGTVASNKAVQKADLLITLGARFSDRVTSRADKFAQSARILHIDIDPAEVNKNVGAHAWIIGDIKLILTKLLKKIPQHLKTDWQGDIEKWKEKIPKAHHPGGSKLHPRLIIEETAKRLGYDAIVATDVGQHQIWTAQFYPFTRPRSFITSGGLGTMGFGLGAIMGAKVANPKRPAVLFTGDGSFRMNCGEMGTISNYKIPILIVIINNQVLGMVRQWQSLFYEERYSETILDRPPDFVKLAEAYGLKGYRAENEKTFIEALDNAMKDIASGLTALIDAQINRDEQVLPMVPGGKPIDEQIL</sequence>
<comment type="pathway">
    <text evidence="3">Amino-acid biosynthesis; L-isoleucine biosynthesis; L-isoleucine from 2-oxobutanoate: step 1/4.</text>
</comment>
<evidence type="ECO:0000256" key="4">
    <source>
        <dbReference type="ARBA" id="ARBA00005025"/>
    </source>
</evidence>
<dbReference type="Pfam" id="PF00205">
    <property type="entry name" value="TPP_enzyme_M"/>
    <property type="match status" value="1"/>
</dbReference>
<evidence type="ECO:0000256" key="11">
    <source>
        <dbReference type="ARBA" id="ARBA00022827"/>
    </source>
</evidence>
<feature type="domain" description="Thiamine pyrophosphate enzyme central" evidence="17">
    <location>
        <begin position="234"/>
        <end position="369"/>
    </location>
</feature>
<dbReference type="InterPro" id="IPR011766">
    <property type="entry name" value="TPP_enzyme_TPP-bd"/>
</dbReference>
<dbReference type="InterPro" id="IPR029061">
    <property type="entry name" value="THDP-binding"/>
</dbReference>
<keyword evidence="8" id="KW-0285">Flavoprotein</keyword>
<keyword evidence="13 16" id="KW-0786">Thiamine pyrophosphate</keyword>
<accession>F5YI24</accession>
<evidence type="ECO:0000256" key="14">
    <source>
        <dbReference type="ARBA" id="ARBA00023304"/>
    </source>
</evidence>
<evidence type="ECO:0000256" key="15">
    <source>
        <dbReference type="ARBA" id="ARBA00048670"/>
    </source>
</evidence>
<dbReference type="OrthoDB" id="4494979at2"/>
<evidence type="ECO:0000256" key="13">
    <source>
        <dbReference type="ARBA" id="ARBA00023052"/>
    </source>
</evidence>
<dbReference type="EC" id="2.2.1.6" evidence="6"/>
<dbReference type="SUPFAM" id="SSF52467">
    <property type="entry name" value="DHS-like NAD/FAD-binding domain"/>
    <property type="match status" value="1"/>
</dbReference>
<protein>
    <recommendedName>
        <fullName evidence="6">acetolactate synthase</fullName>
        <ecNumber evidence="6">2.2.1.6</ecNumber>
    </recommendedName>
</protein>
<dbReference type="GO" id="GO:0030976">
    <property type="term" value="F:thiamine pyrophosphate binding"/>
    <property type="evidence" value="ECO:0007669"/>
    <property type="project" value="InterPro"/>
</dbReference>
<comment type="catalytic activity">
    <reaction evidence="15">
        <text>2 pyruvate + H(+) = (2S)-2-acetolactate + CO2</text>
        <dbReference type="Rhea" id="RHEA:25249"/>
        <dbReference type="ChEBI" id="CHEBI:15361"/>
        <dbReference type="ChEBI" id="CHEBI:15378"/>
        <dbReference type="ChEBI" id="CHEBI:16526"/>
        <dbReference type="ChEBI" id="CHEBI:58476"/>
        <dbReference type="EC" id="2.2.1.6"/>
    </reaction>
</comment>
<evidence type="ECO:0000256" key="7">
    <source>
        <dbReference type="ARBA" id="ARBA00022605"/>
    </source>
</evidence>
<keyword evidence="9 20" id="KW-0808">Transferase</keyword>
<evidence type="ECO:0000259" key="17">
    <source>
        <dbReference type="Pfam" id="PF00205"/>
    </source>
</evidence>
<dbReference type="PROSITE" id="PS00187">
    <property type="entry name" value="TPP_ENZYMES"/>
    <property type="match status" value="1"/>
</dbReference>
<dbReference type="InterPro" id="IPR000399">
    <property type="entry name" value="TPP-bd_CS"/>
</dbReference>
<dbReference type="GO" id="GO:0005948">
    <property type="term" value="C:acetolactate synthase complex"/>
    <property type="evidence" value="ECO:0007669"/>
    <property type="project" value="TreeGrafter"/>
</dbReference>
<evidence type="ECO:0000256" key="6">
    <source>
        <dbReference type="ARBA" id="ARBA00013145"/>
    </source>
</evidence>
<dbReference type="PANTHER" id="PTHR18968:SF13">
    <property type="entry name" value="ACETOLACTATE SYNTHASE CATALYTIC SUBUNIT, MITOCHONDRIAL"/>
    <property type="match status" value="1"/>
</dbReference>
<dbReference type="FunFam" id="3.40.50.970:FF:000016">
    <property type="entry name" value="Acetolactate synthase"/>
    <property type="match status" value="1"/>
</dbReference>
<dbReference type="Pfam" id="PF02776">
    <property type="entry name" value="TPP_enzyme_N"/>
    <property type="match status" value="1"/>
</dbReference>
<dbReference type="CDD" id="cd07035">
    <property type="entry name" value="TPP_PYR_POX_like"/>
    <property type="match status" value="1"/>
</dbReference>
<dbReference type="GO" id="GO:0009099">
    <property type="term" value="P:L-valine biosynthetic process"/>
    <property type="evidence" value="ECO:0007669"/>
    <property type="project" value="TreeGrafter"/>
</dbReference>
<proteinExistence type="inferred from homology"/>
<feature type="domain" description="Thiamine pyrophosphate enzyme N-terminal TPP-binding" evidence="19">
    <location>
        <begin position="4"/>
        <end position="119"/>
    </location>
</feature>
<keyword evidence="7" id="KW-0028">Amino-acid biosynthesis</keyword>
<keyword evidence="10" id="KW-0479">Metal-binding</keyword>
<dbReference type="InterPro" id="IPR039368">
    <property type="entry name" value="AHAS_TPP"/>
</dbReference>
<comment type="similarity">
    <text evidence="5 16">Belongs to the TPP enzyme family.</text>
</comment>
<comment type="cofactor">
    <cofactor evidence="2">
        <name>thiamine diphosphate</name>
        <dbReference type="ChEBI" id="CHEBI:58937"/>
    </cofactor>
</comment>
<dbReference type="GO" id="GO:0000287">
    <property type="term" value="F:magnesium ion binding"/>
    <property type="evidence" value="ECO:0007669"/>
    <property type="project" value="InterPro"/>
</dbReference>
<dbReference type="AlphaFoldDB" id="F5YI24"/>
<dbReference type="InterPro" id="IPR029035">
    <property type="entry name" value="DHS-like_NAD/FAD-binding_dom"/>
</dbReference>
<evidence type="ECO:0000256" key="10">
    <source>
        <dbReference type="ARBA" id="ARBA00022723"/>
    </source>
</evidence>
<evidence type="ECO:0000256" key="3">
    <source>
        <dbReference type="ARBA" id="ARBA00004974"/>
    </source>
</evidence>
<keyword evidence="14" id="KW-0100">Branched-chain amino acid biosynthesis</keyword>
<dbReference type="GO" id="GO:0009097">
    <property type="term" value="P:isoleucine biosynthetic process"/>
    <property type="evidence" value="ECO:0007669"/>
    <property type="project" value="TreeGrafter"/>
</dbReference>
<keyword evidence="12" id="KW-0460">Magnesium</keyword>
<name>F5YI24_TREPZ</name>
<dbReference type="GO" id="GO:0050660">
    <property type="term" value="F:flavin adenine dinucleotide binding"/>
    <property type="evidence" value="ECO:0007669"/>
    <property type="project" value="TreeGrafter"/>
</dbReference>
<evidence type="ECO:0000256" key="1">
    <source>
        <dbReference type="ARBA" id="ARBA00001946"/>
    </source>
</evidence>
<dbReference type="GO" id="GO:0003984">
    <property type="term" value="F:acetolactate synthase activity"/>
    <property type="evidence" value="ECO:0007669"/>
    <property type="project" value="UniProtKB-EC"/>
</dbReference>
<dbReference type="CDD" id="cd02015">
    <property type="entry name" value="TPP_AHAS"/>
    <property type="match status" value="1"/>
</dbReference>
<dbReference type="SUPFAM" id="SSF52518">
    <property type="entry name" value="Thiamin diphosphate-binding fold (THDP-binding)"/>
    <property type="match status" value="2"/>
</dbReference>
<dbReference type="InterPro" id="IPR045229">
    <property type="entry name" value="TPP_enz"/>
</dbReference>
<evidence type="ECO:0000313" key="20">
    <source>
        <dbReference type="EMBL" id="AEF86203.1"/>
    </source>
</evidence>
<dbReference type="Gene3D" id="3.40.50.1220">
    <property type="entry name" value="TPP-binding domain"/>
    <property type="match status" value="1"/>
</dbReference>
<dbReference type="STRING" id="545694.TREPR_0976"/>
<evidence type="ECO:0000259" key="18">
    <source>
        <dbReference type="Pfam" id="PF02775"/>
    </source>
</evidence>
<dbReference type="KEGG" id="tpi:TREPR_0976"/>
<dbReference type="Pfam" id="PF02775">
    <property type="entry name" value="TPP_enzyme_C"/>
    <property type="match status" value="1"/>
</dbReference>
<gene>
    <name evidence="20" type="primary">ilvB</name>
    <name evidence="20" type="ordered locus">TREPR_0976</name>
</gene>
<keyword evidence="21" id="KW-1185">Reference proteome</keyword>
<evidence type="ECO:0000313" key="21">
    <source>
        <dbReference type="Proteomes" id="UP000009223"/>
    </source>
</evidence>
<evidence type="ECO:0000259" key="19">
    <source>
        <dbReference type="Pfam" id="PF02776"/>
    </source>
</evidence>
<keyword evidence="11" id="KW-0274">FAD</keyword>
<dbReference type="HOGENOM" id="CLU_013748_1_2_12"/>